<dbReference type="InterPro" id="IPR001451">
    <property type="entry name" value="Hexapep"/>
</dbReference>
<reference evidence="8" key="1">
    <citation type="journal article" date="2015" name="Nature">
        <title>Complex archaea that bridge the gap between prokaryotes and eukaryotes.</title>
        <authorList>
            <person name="Spang A."/>
            <person name="Saw J.H."/>
            <person name="Jorgensen S.L."/>
            <person name="Zaremba-Niedzwiedzka K."/>
            <person name="Martijn J."/>
            <person name="Lind A.E."/>
            <person name="van Eijk R."/>
            <person name="Schleper C."/>
            <person name="Guy L."/>
            <person name="Ettema T.J."/>
        </authorList>
    </citation>
    <scope>NUCLEOTIDE SEQUENCE</scope>
</reference>
<dbReference type="NCBIfam" id="TIGR01853">
    <property type="entry name" value="lipid_A_lpxD"/>
    <property type="match status" value="1"/>
</dbReference>
<evidence type="ECO:0000256" key="5">
    <source>
        <dbReference type="ARBA" id="ARBA00023098"/>
    </source>
</evidence>
<feature type="domain" description="UDP-3-O-[3-hydroxymyristoyl] glucosamine N-acyltransferase non-repeat region" evidence="7">
    <location>
        <begin position="26"/>
        <end position="89"/>
    </location>
</feature>
<dbReference type="Gene3D" id="3.40.1390.10">
    <property type="entry name" value="MurE/MurF, N-terminal domain"/>
    <property type="match status" value="1"/>
</dbReference>
<dbReference type="InterPro" id="IPR018357">
    <property type="entry name" value="Hexapep_transf_CS"/>
</dbReference>
<evidence type="ECO:0000256" key="3">
    <source>
        <dbReference type="ARBA" id="ARBA00022679"/>
    </source>
</evidence>
<dbReference type="GO" id="GO:0016410">
    <property type="term" value="F:N-acyltransferase activity"/>
    <property type="evidence" value="ECO:0007669"/>
    <property type="project" value="InterPro"/>
</dbReference>
<dbReference type="PROSITE" id="PS00101">
    <property type="entry name" value="HEXAPEP_TRANSFERASES"/>
    <property type="match status" value="2"/>
</dbReference>
<keyword evidence="1" id="KW-0444">Lipid biosynthesis</keyword>
<dbReference type="NCBIfam" id="NF002060">
    <property type="entry name" value="PRK00892.1"/>
    <property type="match status" value="1"/>
</dbReference>
<evidence type="ECO:0000256" key="1">
    <source>
        <dbReference type="ARBA" id="ARBA00022516"/>
    </source>
</evidence>
<keyword evidence="2" id="KW-0441">Lipid A biosynthesis</keyword>
<dbReference type="InterPro" id="IPR020573">
    <property type="entry name" value="UDP_GlcNAc_AcTrfase_non-rep"/>
</dbReference>
<name>A0A0F9LX00_9ZZZZ</name>
<dbReference type="InterPro" id="IPR011004">
    <property type="entry name" value="Trimer_LpxA-like_sf"/>
</dbReference>
<dbReference type="Pfam" id="PF00132">
    <property type="entry name" value="Hexapep"/>
    <property type="match status" value="2"/>
</dbReference>
<proteinExistence type="predicted"/>
<dbReference type="SUPFAM" id="SSF51161">
    <property type="entry name" value="Trimeric LpxA-like enzymes"/>
    <property type="match status" value="1"/>
</dbReference>
<dbReference type="InterPro" id="IPR007691">
    <property type="entry name" value="LpxD"/>
</dbReference>
<keyword evidence="3" id="KW-0808">Transferase</keyword>
<dbReference type="Gene3D" id="2.160.10.10">
    <property type="entry name" value="Hexapeptide repeat proteins"/>
    <property type="match status" value="1"/>
</dbReference>
<dbReference type="PANTHER" id="PTHR43378:SF2">
    <property type="entry name" value="UDP-3-O-ACYLGLUCOSAMINE N-ACYLTRANSFERASE 1, MITOCHONDRIAL-RELATED"/>
    <property type="match status" value="1"/>
</dbReference>
<sequence length="348" mass="35700">MTGETFTVRELADWVEGTVEGDGEAVLTGVGSVASAEPDQVTFVLDARRLSALPDSRAGAAIVSADAEVDAPMPLVRAASVDMALAALLGRLGENEYLPPPGVHPSAIVADDVALDDGVAIGPGAVVEAGTKLAAGAVICANVSLGPDVIVGAGTILLAGTVVEARCRIGRNCRIGPNAVIGASGFGYFFADGEHKRTPHTGTVEIGDDVDIGSCSCVDRAKFGATRVGDGTKVDNGVQIAHGVQVGRGCLLVAHVAIGGSAVLKDQIIIGGHTAVRDNITLGQGARIGAFTAVTKDVSDESAVLGFPAVESGQFWRNYKNVTQLPKLQEKVRELEKRLQALEPTADH</sequence>
<dbReference type="Pfam" id="PF04613">
    <property type="entry name" value="LpxD"/>
    <property type="match status" value="1"/>
</dbReference>
<dbReference type="GO" id="GO:0009245">
    <property type="term" value="P:lipid A biosynthetic process"/>
    <property type="evidence" value="ECO:0007669"/>
    <property type="project" value="UniProtKB-KW"/>
</dbReference>
<evidence type="ECO:0000256" key="6">
    <source>
        <dbReference type="ARBA" id="ARBA00023315"/>
    </source>
</evidence>
<dbReference type="CDD" id="cd03352">
    <property type="entry name" value="LbH_LpxD"/>
    <property type="match status" value="1"/>
</dbReference>
<dbReference type="EMBL" id="LAZR01006503">
    <property type="protein sequence ID" value="KKM91666.1"/>
    <property type="molecule type" value="Genomic_DNA"/>
</dbReference>
<evidence type="ECO:0000313" key="8">
    <source>
        <dbReference type="EMBL" id="KKM91666.1"/>
    </source>
</evidence>
<keyword evidence="5" id="KW-0443">Lipid metabolism</keyword>
<dbReference type="AlphaFoldDB" id="A0A0F9LX00"/>
<dbReference type="GO" id="GO:0016020">
    <property type="term" value="C:membrane"/>
    <property type="evidence" value="ECO:0007669"/>
    <property type="project" value="GOC"/>
</dbReference>
<evidence type="ECO:0000259" key="7">
    <source>
        <dbReference type="Pfam" id="PF04613"/>
    </source>
</evidence>
<protein>
    <recommendedName>
        <fullName evidence="7">UDP-3-O-[3-hydroxymyristoyl] glucosamine N-acyltransferase non-repeat region domain-containing protein</fullName>
    </recommendedName>
</protein>
<comment type="caution">
    <text evidence="8">The sequence shown here is derived from an EMBL/GenBank/DDBJ whole genome shotgun (WGS) entry which is preliminary data.</text>
</comment>
<evidence type="ECO:0000256" key="2">
    <source>
        <dbReference type="ARBA" id="ARBA00022556"/>
    </source>
</evidence>
<gene>
    <name evidence="8" type="ORF">LCGC14_1226240</name>
</gene>
<evidence type="ECO:0000256" key="4">
    <source>
        <dbReference type="ARBA" id="ARBA00022737"/>
    </source>
</evidence>
<dbReference type="PANTHER" id="PTHR43378">
    <property type="entry name" value="UDP-3-O-ACYLGLUCOSAMINE N-ACYLTRANSFERASE"/>
    <property type="match status" value="1"/>
</dbReference>
<accession>A0A0F9LX00</accession>
<organism evidence="8">
    <name type="scientific">marine sediment metagenome</name>
    <dbReference type="NCBI Taxonomy" id="412755"/>
    <lineage>
        <taxon>unclassified sequences</taxon>
        <taxon>metagenomes</taxon>
        <taxon>ecological metagenomes</taxon>
    </lineage>
</organism>
<keyword evidence="6" id="KW-0012">Acyltransferase</keyword>
<keyword evidence="4" id="KW-0677">Repeat</keyword>